<dbReference type="EC" id="2.4.2.18" evidence="5"/>
<evidence type="ECO:0000256" key="3">
    <source>
        <dbReference type="ARBA" id="ARBA00022822"/>
    </source>
</evidence>
<proteinExistence type="inferred from homology"/>
<feature type="binding site" evidence="5">
    <location>
        <begin position="114"/>
        <end position="122"/>
    </location>
    <ligand>
        <name>5-phospho-alpha-D-ribose 1-diphosphate</name>
        <dbReference type="ChEBI" id="CHEBI:58017"/>
    </ligand>
</feature>
<feature type="binding site" evidence="5">
    <location>
        <position position="86"/>
    </location>
    <ligand>
        <name>anthranilate</name>
        <dbReference type="ChEBI" id="CHEBI:16567"/>
        <label>1</label>
    </ligand>
</feature>
<name>A0ABS4U3E9_9PSEU</name>
<feature type="domain" description="Glycosyl transferase family 3" evidence="6">
    <location>
        <begin position="79"/>
        <end position="333"/>
    </location>
</feature>
<organism evidence="8 9">
    <name type="scientific">Kibdelosporangium banguiense</name>
    <dbReference type="NCBI Taxonomy" id="1365924"/>
    <lineage>
        <taxon>Bacteria</taxon>
        <taxon>Bacillati</taxon>
        <taxon>Actinomycetota</taxon>
        <taxon>Actinomycetes</taxon>
        <taxon>Pseudonocardiales</taxon>
        <taxon>Pseudonocardiaceae</taxon>
        <taxon>Kibdelosporangium</taxon>
    </lineage>
</organism>
<keyword evidence="3 5" id="KW-0822">Tryptophan biosynthesis</keyword>
<feature type="binding site" evidence="5">
    <location>
        <position position="172"/>
    </location>
    <ligand>
        <name>anthranilate</name>
        <dbReference type="ChEBI" id="CHEBI:16567"/>
        <label>2</label>
    </ligand>
</feature>
<accession>A0ABS4U3E9</accession>
<dbReference type="SUPFAM" id="SSF52418">
    <property type="entry name" value="Nucleoside phosphorylase/phosphoribosyltransferase catalytic domain"/>
    <property type="match status" value="1"/>
</dbReference>
<keyword evidence="5" id="KW-0479">Metal-binding</keyword>
<dbReference type="Proteomes" id="UP001519332">
    <property type="component" value="Unassembled WGS sequence"/>
</dbReference>
<feature type="binding site" evidence="5">
    <location>
        <begin position="96"/>
        <end position="99"/>
    </location>
    <ligand>
        <name>5-phospho-alpha-D-ribose 1-diphosphate</name>
        <dbReference type="ChEBI" id="CHEBI:58017"/>
    </ligand>
</feature>
<feature type="binding site" evidence="5">
    <location>
        <position position="98"/>
    </location>
    <ligand>
        <name>Mg(2+)</name>
        <dbReference type="ChEBI" id="CHEBI:18420"/>
        <label>1</label>
    </ligand>
</feature>
<comment type="caution">
    <text evidence="5">Lacks conserved residue(s) required for the propagation of feature annotation.</text>
</comment>
<dbReference type="PANTHER" id="PTHR43285">
    <property type="entry name" value="ANTHRANILATE PHOSPHORIBOSYLTRANSFERASE"/>
    <property type="match status" value="1"/>
</dbReference>
<evidence type="ECO:0000313" key="9">
    <source>
        <dbReference type="Proteomes" id="UP001519332"/>
    </source>
</evidence>
<comment type="pathway">
    <text evidence="5">Amino-acid biosynthesis; L-tryptophan biosynthesis; L-tryptophan from chorismate: step 2/5.</text>
</comment>
<evidence type="ECO:0000256" key="2">
    <source>
        <dbReference type="ARBA" id="ARBA00022679"/>
    </source>
</evidence>
<keyword evidence="2 5" id="KW-0808">Transferase</keyword>
<dbReference type="InterPro" id="IPR035902">
    <property type="entry name" value="Nuc_phospho_transferase"/>
</dbReference>
<keyword evidence="5" id="KW-0460">Magnesium</keyword>
<dbReference type="SUPFAM" id="SSF47648">
    <property type="entry name" value="Nucleoside phosphorylase/phosphoribosyltransferase N-terminal domain"/>
    <property type="match status" value="1"/>
</dbReference>
<evidence type="ECO:0000256" key="4">
    <source>
        <dbReference type="ARBA" id="ARBA00023141"/>
    </source>
</evidence>
<evidence type="ECO:0000256" key="1">
    <source>
        <dbReference type="ARBA" id="ARBA00022676"/>
    </source>
</evidence>
<reference evidence="8 9" key="1">
    <citation type="submission" date="2021-03" db="EMBL/GenBank/DDBJ databases">
        <title>Sequencing the genomes of 1000 actinobacteria strains.</title>
        <authorList>
            <person name="Klenk H.-P."/>
        </authorList>
    </citation>
    <scope>NUCLEOTIDE SEQUENCE [LARGE SCALE GENOMIC DNA]</scope>
    <source>
        <strain evidence="8 9">DSM 46670</strain>
    </source>
</reference>
<keyword evidence="9" id="KW-1185">Reference proteome</keyword>
<comment type="cofactor">
    <cofactor evidence="5">
        <name>Mg(2+)</name>
        <dbReference type="ChEBI" id="CHEBI:18420"/>
    </cofactor>
    <text evidence="5">Binds 2 magnesium ions per monomer.</text>
</comment>
<feature type="binding site" evidence="5">
    <location>
        <position position="117"/>
    </location>
    <ligand>
        <name>anthranilate</name>
        <dbReference type="ChEBI" id="CHEBI:16567"/>
        <label>1</label>
    </ligand>
</feature>
<feature type="binding site" evidence="5">
    <location>
        <position position="231"/>
    </location>
    <ligand>
        <name>Mg(2+)</name>
        <dbReference type="ChEBI" id="CHEBI:18420"/>
        <label>1</label>
    </ligand>
</feature>
<dbReference type="InterPro" id="IPR005940">
    <property type="entry name" value="Anthranilate_Pribosyl_Tfrase"/>
</dbReference>
<comment type="caution">
    <text evidence="8">The sequence shown here is derived from an EMBL/GenBank/DDBJ whole genome shotgun (WGS) entry which is preliminary data.</text>
</comment>
<dbReference type="NCBIfam" id="TIGR01245">
    <property type="entry name" value="trpD"/>
    <property type="match status" value="1"/>
</dbReference>
<feature type="binding site" evidence="5">
    <location>
        <position position="231"/>
    </location>
    <ligand>
        <name>Mg(2+)</name>
        <dbReference type="ChEBI" id="CHEBI:18420"/>
        <label>2</label>
    </ligand>
</feature>
<keyword evidence="5" id="KW-0028">Amino-acid biosynthesis</keyword>
<feature type="binding site" evidence="5">
    <location>
        <position position="94"/>
    </location>
    <ligand>
        <name>5-phospho-alpha-D-ribose 1-diphosphate</name>
        <dbReference type="ChEBI" id="CHEBI:58017"/>
    </ligand>
</feature>
<dbReference type="InterPro" id="IPR017459">
    <property type="entry name" value="Glycosyl_Trfase_fam3_N_dom"/>
</dbReference>
<dbReference type="Pfam" id="PF02885">
    <property type="entry name" value="Glycos_trans_3N"/>
    <property type="match status" value="1"/>
</dbReference>
<feature type="binding site" evidence="5">
    <location>
        <position position="86"/>
    </location>
    <ligand>
        <name>5-phospho-alpha-D-ribose 1-diphosphate</name>
        <dbReference type="ChEBI" id="CHEBI:58017"/>
    </ligand>
</feature>
<comment type="function">
    <text evidence="5">Catalyzes the transfer of the phosphoribosyl group of 5-phosphorylribose-1-pyrophosphate (PRPP) to anthranilate to yield N-(5'-phosphoribosyl)-anthranilate (PRA).</text>
</comment>
<dbReference type="GO" id="GO:0004048">
    <property type="term" value="F:anthranilate phosphoribosyltransferase activity"/>
    <property type="evidence" value="ECO:0007669"/>
    <property type="project" value="UniProtKB-EC"/>
</dbReference>
<gene>
    <name evidence="5" type="primary">trpD</name>
    <name evidence="8" type="ORF">JOF56_011535</name>
</gene>
<dbReference type="HAMAP" id="MF_00211">
    <property type="entry name" value="TrpD"/>
    <property type="match status" value="1"/>
</dbReference>
<dbReference type="InterPro" id="IPR036320">
    <property type="entry name" value="Glycosyl_Trfase_fam3_N_dom_sf"/>
</dbReference>
<feature type="domain" description="Glycosyl transferase family 3 N-terminal" evidence="7">
    <location>
        <begin position="11"/>
        <end position="72"/>
    </location>
</feature>
<protein>
    <recommendedName>
        <fullName evidence="5">Anthranilate phosphoribosyltransferase</fullName>
        <ecNumber evidence="5">2.4.2.18</ecNumber>
    </recommendedName>
</protein>
<dbReference type="Pfam" id="PF00591">
    <property type="entry name" value="Glycos_transf_3"/>
    <property type="match status" value="1"/>
</dbReference>
<sequence length="352" mass="35832">MNPMRRDTWPALLNHLVDGGDLTADDTAWAMGEIMSGNATPAQIAGFAVGLRAKGETPDEVAGIAAGMLARARRVSVDKRAVDVVGTGGDRSGSVNISTMSAIVAAAAGVPVVKHGNRSASSKAGTADVLEVLGVAIGLGPEGVEQCVEELGIGFCFAPVYHPAFRHAAGPRRELGIPTAFNLLGPLTNPGQPSGGLIGCAFERLAPVLAEVFASRGASVLVVRGEDGLDEITTCGLTSAWVVENGEVRPDRIDPAAFGLPIVTSADLLGGDAEHNADVVRRIMAGEQGPIRDAVVLNAAGAAAAYRGFTADLTADLAAGLKQVSEAIDSGAAADLLTRWAARSTELAAAEA</sequence>
<dbReference type="PANTHER" id="PTHR43285:SF2">
    <property type="entry name" value="ANTHRANILATE PHOSPHORIBOSYLTRANSFERASE"/>
    <property type="match status" value="1"/>
</dbReference>
<comment type="subunit">
    <text evidence="5">Homodimer.</text>
</comment>
<comment type="similarity">
    <text evidence="5">Belongs to the anthranilate phosphoribosyltransferase family.</text>
</comment>
<evidence type="ECO:0000256" key="5">
    <source>
        <dbReference type="HAMAP-Rule" id="MF_00211"/>
    </source>
</evidence>
<keyword evidence="1 5" id="KW-0328">Glycosyltransferase</keyword>
<evidence type="ECO:0000259" key="6">
    <source>
        <dbReference type="Pfam" id="PF00591"/>
    </source>
</evidence>
<comment type="catalytic activity">
    <reaction evidence="5">
        <text>N-(5-phospho-beta-D-ribosyl)anthranilate + diphosphate = 5-phospho-alpha-D-ribose 1-diphosphate + anthranilate</text>
        <dbReference type="Rhea" id="RHEA:11768"/>
        <dbReference type="ChEBI" id="CHEBI:16567"/>
        <dbReference type="ChEBI" id="CHEBI:18277"/>
        <dbReference type="ChEBI" id="CHEBI:33019"/>
        <dbReference type="ChEBI" id="CHEBI:58017"/>
        <dbReference type="EC" id="2.4.2.18"/>
    </reaction>
</comment>
<evidence type="ECO:0000313" key="8">
    <source>
        <dbReference type="EMBL" id="MBP2331150.1"/>
    </source>
</evidence>
<feature type="binding site" evidence="5">
    <location>
        <position position="230"/>
    </location>
    <ligand>
        <name>Mg(2+)</name>
        <dbReference type="ChEBI" id="CHEBI:18420"/>
        <label>2</label>
    </ligand>
</feature>
<dbReference type="Gene3D" id="1.20.970.10">
    <property type="entry name" value="Transferase, Pyrimidine Nucleoside Phosphorylase, Chain C"/>
    <property type="match status" value="1"/>
</dbReference>
<feature type="binding site" evidence="5">
    <location>
        <position position="126"/>
    </location>
    <ligand>
        <name>5-phospho-alpha-D-ribose 1-diphosphate</name>
        <dbReference type="ChEBI" id="CHEBI:58017"/>
    </ligand>
</feature>
<evidence type="ECO:0000259" key="7">
    <source>
        <dbReference type="Pfam" id="PF02885"/>
    </source>
</evidence>
<dbReference type="InterPro" id="IPR000312">
    <property type="entry name" value="Glycosyl_Trfase_fam3"/>
</dbReference>
<feature type="binding site" evidence="5">
    <location>
        <begin position="89"/>
        <end position="90"/>
    </location>
    <ligand>
        <name>5-phospho-alpha-D-ribose 1-diphosphate</name>
        <dbReference type="ChEBI" id="CHEBI:58017"/>
    </ligand>
</feature>
<dbReference type="Gene3D" id="3.40.1030.10">
    <property type="entry name" value="Nucleoside phosphorylase/phosphoribosyltransferase catalytic domain"/>
    <property type="match status" value="1"/>
</dbReference>
<keyword evidence="4 5" id="KW-0057">Aromatic amino acid biosynthesis</keyword>
<dbReference type="EMBL" id="JAGINW010000001">
    <property type="protein sequence ID" value="MBP2331150.1"/>
    <property type="molecule type" value="Genomic_DNA"/>
</dbReference>